<proteinExistence type="inferred from homology"/>
<dbReference type="InterPro" id="IPR051209">
    <property type="entry name" value="FAD-bind_Monooxygenase_sf"/>
</dbReference>
<evidence type="ECO:0000256" key="4">
    <source>
        <dbReference type="ARBA" id="ARBA00022827"/>
    </source>
</evidence>
<comment type="caution">
    <text evidence="6">The sequence shown here is derived from an EMBL/GenBank/DDBJ whole genome shotgun (WGS) entry which is preliminary data.</text>
</comment>
<dbReference type="GO" id="GO:0050660">
    <property type="term" value="F:flavin adenine dinucleotide binding"/>
    <property type="evidence" value="ECO:0007669"/>
    <property type="project" value="InterPro"/>
</dbReference>
<dbReference type="AlphaFoldDB" id="A0AA39CTL4"/>
<comment type="similarity">
    <text evidence="2">Belongs to the FAD-binding monooxygenase family.</text>
</comment>
<sequence length="558" mass="63036">MGSLSVEASAEAKNGNGAGYHYAQGALREPRPIRVVMIGAGNSDVGGTWFENRYPGCSCDVPAHGYTYTWEGNPNWSQAYVSSRELFDYYKGRAVAYGVFDHLFLNHMVTGAKWEGNKGTWAIEVTDTQTGNSFTDEAEIFINAGGFLNKWRWPDIPGLEDFSGFRAHSACWDDSLDFTDKRVAVIGSGSSGIQIVPTLEPIVKKMVTVIRSPVWITPEIAADLAPEGRDTVYTEEQKKKWAEDPQEFLRFRKIIERSMNHLYEIHFKGSDMQRKMTDTFTRLMKDRLKNKPELADRLIPKFGVGCRRQVLLTPGKGYLEALCSDKVEVAFGSVARITKSGLVMQDGTTYEVDAIICATGFDTSFKPRFPLIGSKGTDLRDIWKKEPASYLSVTIPDFPNYFVIGGPNFTLANGVFLICLETTFKYVFQAIEKIQQEGIKSVVPKREAMNDFLEHKDSIMNDMVWTSTCRSWYKNGTVDGKVWGIWPGSSIHFIEIMAAPRWEDYDIEYLQKNRFNFFGIGQTLREKRHGDLSYYLSERGYSYDDQEVGEGPGFLGKV</sequence>
<evidence type="ECO:0000256" key="5">
    <source>
        <dbReference type="ARBA" id="ARBA00023002"/>
    </source>
</evidence>
<keyword evidence="4" id="KW-0274">FAD</keyword>
<organism evidence="6 7">
    <name type="scientific">Knufia peltigerae</name>
    <dbReference type="NCBI Taxonomy" id="1002370"/>
    <lineage>
        <taxon>Eukaryota</taxon>
        <taxon>Fungi</taxon>
        <taxon>Dikarya</taxon>
        <taxon>Ascomycota</taxon>
        <taxon>Pezizomycotina</taxon>
        <taxon>Eurotiomycetes</taxon>
        <taxon>Chaetothyriomycetidae</taxon>
        <taxon>Chaetothyriales</taxon>
        <taxon>Trichomeriaceae</taxon>
        <taxon>Knufia</taxon>
    </lineage>
</organism>
<keyword evidence="3" id="KW-0285">Flavoprotein</keyword>
<dbReference type="SUPFAM" id="SSF51905">
    <property type="entry name" value="FAD/NAD(P)-binding domain"/>
    <property type="match status" value="2"/>
</dbReference>
<dbReference type="EMBL" id="JAPDRN010000097">
    <property type="protein sequence ID" value="KAJ9623816.1"/>
    <property type="molecule type" value="Genomic_DNA"/>
</dbReference>
<gene>
    <name evidence="6" type="ORF">H2204_011002</name>
</gene>
<evidence type="ECO:0000313" key="6">
    <source>
        <dbReference type="EMBL" id="KAJ9623816.1"/>
    </source>
</evidence>
<dbReference type="GO" id="GO:0050661">
    <property type="term" value="F:NADP binding"/>
    <property type="evidence" value="ECO:0007669"/>
    <property type="project" value="InterPro"/>
</dbReference>
<evidence type="ECO:0000313" key="7">
    <source>
        <dbReference type="Proteomes" id="UP001172681"/>
    </source>
</evidence>
<dbReference type="InterPro" id="IPR036188">
    <property type="entry name" value="FAD/NAD-bd_sf"/>
</dbReference>
<keyword evidence="5" id="KW-0560">Oxidoreductase</keyword>
<dbReference type="PANTHER" id="PTHR42877">
    <property type="entry name" value="L-ORNITHINE N(5)-MONOOXYGENASE-RELATED"/>
    <property type="match status" value="1"/>
</dbReference>
<dbReference type="Gene3D" id="3.50.50.60">
    <property type="entry name" value="FAD/NAD(P)-binding domain"/>
    <property type="match status" value="3"/>
</dbReference>
<dbReference type="PANTHER" id="PTHR42877:SF8">
    <property type="entry name" value="MONOOXYGENASE"/>
    <property type="match status" value="1"/>
</dbReference>
<accession>A0AA39CTL4</accession>
<evidence type="ECO:0000256" key="3">
    <source>
        <dbReference type="ARBA" id="ARBA00022630"/>
    </source>
</evidence>
<dbReference type="Proteomes" id="UP001172681">
    <property type="component" value="Unassembled WGS sequence"/>
</dbReference>
<name>A0AA39CTL4_9EURO</name>
<evidence type="ECO:0000256" key="2">
    <source>
        <dbReference type="ARBA" id="ARBA00010139"/>
    </source>
</evidence>
<protein>
    <submittedName>
        <fullName evidence="6">Uncharacterized protein</fullName>
    </submittedName>
</protein>
<dbReference type="InterPro" id="IPR020946">
    <property type="entry name" value="Flavin_mOase-like"/>
</dbReference>
<dbReference type="Pfam" id="PF00743">
    <property type="entry name" value="FMO-like"/>
    <property type="match status" value="1"/>
</dbReference>
<keyword evidence="7" id="KW-1185">Reference proteome</keyword>
<evidence type="ECO:0000256" key="1">
    <source>
        <dbReference type="ARBA" id="ARBA00001974"/>
    </source>
</evidence>
<comment type="cofactor">
    <cofactor evidence="1">
        <name>FAD</name>
        <dbReference type="ChEBI" id="CHEBI:57692"/>
    </cofactor>
</comment>
<reference evidence="6" key="1">
    <citation type="submission" date="2022-10" db="EMBL/GenBank/DDBJ databases">
        <title>Culturing micro-colonial fungi from biological soil crusts in the Mojave desert and describing Neophaeococcomyces mojavensis, and introducing the new genera and species Taxawa tesnikishii.</title>
        <authorList>
            <person name="Kurbessoian T."/>
            <person name="Stajich J.E."/>
        </authorList>
    </citation>
    <scope>NUCLEOTIDE SEQUENCE</scope>
    <source>
        <strain evidence="6">TK_35</strain>
    </source>
</reference>
<dbReference type="GO" id="GO:0004499">
    <property type="term" value="F:N,N-dimethylaniline monooxygenase activity"/>
    <property type="evidence" value="ECO:0007669"/>
    <property type="project" value="InterPro"/>
</dbReference>